<dbReference type="EMBL" id="BAAAJE010000006">
    <property type="protein sequence ID" value="GAA1138405.1"/>
    <property type="molecule type" value="Genomic_DNA"/>
</dbReference>
<organism evidence="1 2">
    <name type="scientific">Nocardioides aquiterrae</name>
    <dbReference type="NCBI Taxonomy" id="203799"/>
    <lineage>
        <taxon>Bacteria</taxon>
        <taxon>Bacillati</taxon>
        <taxon>Actinomycetota</taxon>
        <taxon>Actinomycetes</taxon>
        <taxon>Propionibacteriales</taxon>
        <taxon>Nocardioidaceae</taxon>
        <taxon>Nocardioides</taxon>
    </lineage>
</organism>
<keyword evidence="2" id="KW-1185">Reference proteome</keyword>
<dbReference type="InterPro" id="IPR053738">
    <property type="entry name" value="Lambda_capsid_assembly"/>
</dbReference>
<dbReference type="Gene3D" id="3.90.1690.10">
    <property type="entry name" value="phage-related protein like domain"/>
    <property type="match status" value="1"/>
</dbReference>
<dbReference type="RefSeq" id="WP_343907140.1">
    <property type="nucleotide sequence ID" value="NZ_BAAAJE010000006.1"/>
</dbReference>
<evidence type="ECO:0008006" key="3">
    <source>
        <dbReference type="Google" id="ProtNLM"/>
    </source>
</evidence>
<comment type="caution">
    <text evidence="1">The sequence shown here is derived from an EMBL/GenBank/DDBJ whole genome shotgun (WGS) entry which is preliminary data.</text>
</comment>
<evidence type="ECO:0000313" key="2">
    <source>
        <dbReference type="Proteomes" id="UP001499979"/>
    </source>
</evidence>
<reference evidence="2" key="1">
    <citation type="journal article" date="2019" name="Int. J. Syst. Evol. Microbiol.">
        <title>The Global Catalogue of Microorganisms (GCM) 10K type strain sequencing project: providing services to taxonomists for standard genome sequencing and annotation.</title>
        <authorList>
            <consortium name="The Broad Institute Genomics Platform"/>
            <consortium name="The Broad Institute Genome Sequencing Center for Infectious Disease"/>
            <person name="Wu L."/>
            <person name="Ma J."/>
        </authorList>
    </citation>
    <scope>NUCLEOTIDE SEQUENCE [LARGE SCALE GENOMIC DNA]</scope>
    <source>
        <strain evidence="2">JCM 11813</strain>
    </source>
</reference>
<name>A0ABP4EWZ1_9ACTN</name>
<accession>A0ABP4EWZ1</accession>
<protein>
    <recommendedName>
        <fullName evidence="3">Major capsid protein E</fullName>
    </recommendedName>
</protein>
<proteinExistence type="predicted"/>
<evidence type="ECO:0000313" key="1">
    <source>
        <dbReference type="EMBL" id="GAA1138405.1"/>
    </source>
</evidence>
<dbReference type="InterPro" id="IPR005564">
    <property type="entry name" value="Major_capsid_GpE"/>
</dbReference>
<sequence>MFLITDYIDPAELTGYTRAALADFEQNQFTLARFLPSRNIDDLDYRFTAGGEGLVDAATFRVYDAPSPFGTRKGVQRVSGELPPISRQLRLNEYDRLRLRAAGDDAILNAIYADARRLARQIAARMEMARGEALYKGKIVLSENGVVATVDFGRAAGHTVTAGTAWTDTATSTPITNLVSWVDTYVAANGEKPGVALVSTRIARLMQRNAEVINAVAGAAAERTRVTAEELNALLQSEGLPPIEVYDAQVNVGGSATRIIPDDRVVLAPAPGDPNDPESTDLGATLWGTTAEALEDEYAIESPDQPGIVAGTYKSPDPVAVFTKASAIGLPVMANPNLTFAADVA</sequence>
<dbReference type="Pfam" id="PF03864">
    <property type="entry name" value="Phage_cap_E"/>
    <property type="match status" value="1"/>
</dbReference>
<dbReference type="Proteomes" id="UP001499979">
    <property type="component" value="Unassembled WGS sequence"/>
</dbReference>
<gene>
    <name evidence="1" type="ORF">GCM10009606_17760</name>
</gene>